<comment type="caution">
    <text evidence="1">The sequence shown here is derived from an EMBL/GenBank/DDBJ whole genome shotgun (WGS) entry which is preliminary data.</text>
</comment>
<dbReference type="AlphaFoldDB" id="A0A317KVV8"/>
<keyword evidence="2" id="KW-1185">Reference proteome</keyword>
<evidence type="ECO:0000313" key="1">
    <source>
        <dbReference type="EMBL" id="PWU66568.1"/>
    </source>
</evidence>
<proteinExistence type="predicted"/>
<dbReference type="OrthoDB" id="2909155at2"/>
<gene>
    <name evidence="1" type="ORF">DLJ74_19285</name>
</gene>
<protein>
    <submittedName>
        <fullName evidence="1">DUF3954 domain-containing protein</fullName>
    </submittedName>
</protein>
<dbReference type="EMBL" id="QGTD01000021">
    <property type="protein sequence ID" value="PWU66568.1"/>
    <property type="molecule type" value="Genomic_DNA"/>
</dbReference>
<organism evidence="1 2">
    <name type="scientific">Gracilibacillus dipsosauri</name>
    <dbReference type="NCBI Taxonomy" id="178340"/>
    <lineage>
        <taxon>Bacteria</taxon>
        <taxon>Bacillati</taxon>
        <taxon>Bacillota</taxon>
        <taxon>Bacilli</taxon>
        <taxon>Bacillales</taxon>
        <taxon>Bacillaceae</taxon>
        <taxon>Gracilibacillus</taxon>
    </lineage>
</organism>
<accession>A0A317KVV8</accession>
<dbReference type="Pfam" id="PF13128">
    <property type="entry name" value="DUF3954"/>
    <property type="match status" value="1"/>
</dbReference>
<dbReference type="InterPro" id="IPR025017">
    <property type="entry name" value="DUF3954"/>
</dbReference>
<reference evidence="1 2" key="1">
    <citation type="submission" date="2018-05" db="EMBL/GenBank/DDBJ databases">
        <title>Genomic analysis of Gracilibacillus dipsosauri DD1 reveals novel features of a salt-tolerant amylase.</title>
        <authorList>
            <person name="Deutch C.E."/>
            <person name="Yang S."/>
        </authorList>
    </citation>
    <scope>NUCLEOTIDE SEQUENCE [LARGE SCALE GENOMIC DNA]</scope>
    <source>
        <strain evidence="1 2">DD1</strain>
    </source>
</reference>
<name>A0A317KVV8_9BACI</name>
<dbReference type="RefSeq" id="WP_109985703.1">
    <property type="nucleotide sequence ID" value="NZ_QGTD01000021.1"/>
</dbReference>
<evidence type="ECO:0000313" key="2">
    <source>
        <dbReference type="Proteomes" id="UP000245624"/>
    </source>
</evidence>
<dbReference type="Proteomes" id="UP000245624">
    <property type="component" value="Unassembled WGS sequence"/>
</dbReference>
<sequence length="58" mass="6455">MADKQIQIPVNDLKDKVIIIKKGVPTVLDRPATGFGENVISWTDGKITADRVSYTNKR</sequence>